<protein>
    <submittedName>
        <fullName evidence="2">Uncharacterized protein</fullName>
    </submittedName>
</protein>
<sequence>MLSDLGFIYPFMTRRSYVCGNIALNSVCAQISSVGHAVDGLGRALGRSRVGGSRIKRQPHAGLPQAADRNRIKRQSSAAGVASSDHRMQ</sequence>
<evidence type="ECO:0000313" key="2">
    <source>
        <dbReference type="EMBL" id="RRT44781.1"/>
    </source>
</evidence>
<accession>A0A426XZP2</accession>
<evidence type="ECO:0000313" key="3">
    <source>
        <dbReference type="Proteomes" id="UP000287651"/>
    </source>
</evidence>
<gene>
    <name evidence="2" type="ORF">B296_00032672</name>
</gene>
<reference evidence="2 3" key="1">
    <citation type="journal article" date="2014" name="Agronomy (Basel)">
        <title>A Draft Genome Sequence for Ensete ventricosum, the Drought-Tolerant Tree Against Hunger.</title>
        <authorList>
            <person name="Harrison J."/>
            <person name="Moore K.A."/>
            <person name="Paszkiewicz K."/>
            <person name="Jones T."/>
            <person name="Grant M."/>
            <person name="Ambacheew D."/>
            <person name="Muzemil S."/>
            <person name="Studholme D.J."/>
        </authorList>
    </citation>
    <scope>NUCLEOTIDE SEQUENCE [LARGE SCALE GENOMIC DNA]</scope>
</reference>
<proteinExistence type="predicted"/>
<evidence type="ECO:0000256" key="1">
    <source>
        <dbReference type="SAM" id="MobiDB-lite"/>
    </source>
</evidence>
<dbReference type="EMBL" id="AMZH03016251">
    <property type="protein sequence ID" value="RRT44781.1"/>
    <property type="molecule type" value="Genomic_DNA"/>
</dbReference>
<comment type="caution">
    <text evidence="2">The sequence shown here is derived from an EMBL/GenBank/DDBJ whole genome shotgun (WGS) entry which is preliminary data.</text>
</comment>
<feature type="region of interest" description="Disordered" evidence="1">
    <location>
        <begin position="50"/>
        <end position="89"/>
    </location>
</feature>
<dbReference type="AlphaFoldDB" id="A0A426XZP2"/>
<organism evidence="2 3">
    <name type="scientific">Ensete ventricosum</name>
    <name type="common">Abyssinian banana</name>
    <name type="synonym">Musa ensete</name>
    <dbReference type="NCBI Taxonomy" id="4639"/>
    <lineage>
        <taxon>Eukaryota</taxon>
        <taxon>Viridiplantae</taxon>
        <taxon>Streptophyta</taxon>
        <taxon>Embryophyta</taxon>
        <taxon>Tracheophyta</taxon>
        <taxon>Spermatophyta</taxon>
        <taxon>Magnoliopsida</taxon>
        <taxon>Liliopsida</taxon>
        <taxon>Zingiberales</taxon>
        <taxon>Musaceae</taxon>
        <taxon>Ensete</taxon>
    </lineage>
</organism>
<dbReference type="Proteomes" id="UP000287651">
    <property type="component" value="Unassembled WGS sequence"/>
</dbReference>
<name>A0A426XZP2_ENSVE</name>